<dbReference type="RefSeq" id="WP_126627866.1">
    <property type="nucleotide sequence ID" value="NZ_BIFT01000001.1"/>
</dbReference>
<dbReference type="OrthoDB" id="144239at2"/>
<reference evidence="2" key="1">
    <citation type="submission" date="2018-12" db="EMBL/GenBank/DDBJ databases">
        <title>Tengunoibacter tsumagoiensis gen. nov., sp. nov., Dictyobacter kobayashii sp. nov., D. alpinus sp. nov., and D. joshuensis sp. nov. and description of Dictyobacteraceae fam. nov. within the order Ktedonobacterales isolated from Tengu-no-mugimeshi.</title>
        <authorList>
            <person name="Wang C.M."/>
            <person name="Zheng Y."/>
            <person name="Sakai Y."/>
            <person name="Toyoda A."/>
            <person name="Minakuchi Y."/>
            <person name="Abe K."/>
            <person name="Yokota A."/>
            <person name="Yabe S."/>
        </authorList>
    </citation>
    <scope>NUCLEOTIDE SEQUENCE [LARGE SCALE GENOMIC DNA]</scope>
    <source>
        <strain evidence="2">Uno16</strain>
    </source>
</reference>
<dbReference type="EMBL" id="BIFT01000001">
    <property type="protein sequence ID" value="GCE27529.1"/>
    <property type="molecule type" value="Genomic_DNA"/>
</dbReference>
<comment type="caution">
    <text evidence="1">The sequence shown here is derived from an EMBL/GenBank/DDBJ whole genome shotgun (WGS) entry which is preliminary data.</text>
</comment>
<sequence>MDETQENKDVEQPSICIYDCAFTQVAEGKDYIVYQAREPRVLGEMKIDLFLEYVSDKGWWGAIRLDGRFTIQLKLSSQALFPTSEIAFLVTEEFLAREHRVYEAFKDMKEQKQARQIFYHAPPRPADVDPERYFSPSVLEVNGIIFTMYHLTNTEVAYRAWERRRVAEVAIDLRLAHVYGKGWEAIIRLSETKSVTFEPAADQLFLTPEHALETLLAFCAEEESVRNLIQQLGKIDPQDSIVITRGSVPSVPARPPLRINHSDFVWQKQMSQGHLYQAKQATRVNFHKVYVQLIETWRKGWLAGVQFRDISGIYFEKEENVGFATPEEAFAEAHRFIALKTEGWRMLYHAHNARIALQCRIGRYDQLISIRTTREVSDK</sequence>
<accession>A0A402B878</accession>
<evidence type="ECO:0000313" key="1">
    <source>
        <dbReference type="EMBL" id="GCE27529.1"/>
    </source>
</evidence>
<dbReference type="AlphaFoldDB" id="A0A402B878"/>
<protein>
    <submittedName>
        <fullName evidence="1">Uncharacterized protein</fullName>
    </submittedName>
</protein>
<proteinExistence type="predicted"/>
<keyword evidence="2" id="KW-1185">Reference proteome</keyword>
<organism evidence="1 2">
    <name type="scientific">Dictyobacter alpinus</name>
    <dbReference type="NCBI Taxonomy" id="2014873"/>
    <lineage>
        <taxon>Bacteria</taxon>
        <taxon>Bacillati</taxon>
        <taxon>Chloroflexota</taxon>
        <taxon>Ktedonobacteria</taxon>
        <taxon>Ktedonobacterales</taxon>
        <taxon>Dictyobacteraceae</taxon>
        <taxon>Dictyobacter</taxon>
    </lineage>
</organism>
<name>A0A402B878_9CHLR</name>
<gene>
    <name evidence="1" type="ORF">KDA_30130</name>
</gene>
<dbReference type="Proteomes" id="UP000287171">
    <property type="component" value="Unassembled WGS sequence"/>
</dbReference>
<evidence type="ECO:0000313" key="2">
    <source>
        <dbReference type="Proteomes" id="UP000287171"/>
    </source>
</evidence>